<evidence type="ECO:0000313" key="1">
    <source>
        <dbReference type="EMBL" id="AGC71829.1"/>
    </source>
</evidence>
<sequence length="655" mass="71625">MIRRRLPRAVLFPFAVLAGCQPVDSDVSPPAELVSSLTADVQAVFDKNDKPSDTFRVVGSLRPPSWSWGEIELLEGSQLVRTEGYNRRTEKLRAQDTFQSSDYPLGTYFGSLNQQLVDAFNLYYKSTCATTRGAVCADPGPMRPEARFVLLHKGPKTYARTCGVTKAPILLVHGAMQDANVWLFPGGNDGSGNAYPGTTQKTGLVQAMEAEGRCVYAVTFGNFHGDNYSQAIAVANAVARVRQLHKKADGSSPKVDVLAWSKGVLSVDAYVGNAATWPSLSTRFFDRVAAAQGQAVPRYRDDIRSYIALSGPHLGIDLNFRHPIHTLTIASTSWNAPVGRGPMPWTWFSALQCVNWGPDVPWYDNPYAKSVCESRGGTWLDYFNRVYISNLSGLDSDGKPVSRGSLKTLNTTDGAPSSTYSFDEYNISLFGSVNEAGKWVSAYLGQLQAAADLRTDYPVPRRDSSDWKDLDADENRYYPWLRPKLTYLAGGYLDDPNRQACRKTAFDPSSSPCIAWHTYYNSRNTDSSGFYNKYQLMSGLGIASAVEMGGHFIDRLKASGLDAKLDSLYVLYGEAGGAPGSVYETDGMSCPTCAVNGDGVLFKKSIAALDVLTSKWSTSKRSKDAKQESVAYGHLEVGVTPAVWSKLLAHVKSLD</sequence>
<dbReference type="AlphaFoldDB" id="L7VWA0"/>
<accession>L7VWA0</accession>
<organism evidence="1">
    <name type="scientific">uncultured bacterium A1Q1_fos_1807</name>
    <dbReference type="NCBI Taxonomy" id="1256552"/>
    <lineage>
        <taxon>Bacteria</taxon>
        <taxon>environmental samples</taxon>
    </lineage>
</organism>
<protein>
    <submittedName>
        <fullName evidence="1">Putative acetyltransferase and hydrolase with the alpha/beta hydrolase fold</fullName>
    </submittedName>
</protein>
<keyword evidence="1" id="KW-0808">Transferase</keyword>
<dbReference type="Gene3D" id="3.40.50.1820">
    <property type="entry name" value="alpha/beta hydrolase"/>
    <property type="match status" value="1"/>
</dbReference>
<dbReference type="EMBL" id="JX649883">
    <property type="protein sequence ID" value="AGC71829.1"/>
    <property type="molecule type" value="Genomic_DNA"/>
</dbReference>
<dbReference type="GO" id="GO:0016787">
    <property type="term" value="F:hydrolase activity"/>
    <property type="evidence" value="ECO:0007669"/>
    <property type="project" value="UniProtKB-KW"/>
</dbReference>
<dbReference type="SUPFAM" id="SSF53474">
    <property type="entry name" value="alpha/beta-Hydrolases"/>
    <property type="match status" value="1"/>
</dbReference>
<dbReference type="PROSITE" id="PS51257">
    <property type="entry name" value="PROKAR_LIPOPROTEIN"/>
    <property type="match status" value="1"/>
</dbReference>
<keyword evidence="1" id="KW-0378">Hydrolase</keyword>
<reference evidence="1" key="1">
    <citation type="submission" date="2012-09" db="EMBL/GenBank/DDBJ databases">
        <title>Metagenomic Characterization of a Microbial Community in Wastewater Detects High Levels of Antibiotic Resistance.</title>
        <authorList>
            <person name="Abrams M."/>
            <person name="Caldwell A."/>
            <person name="Vandaei E."/>
            <person name="Lee W."/>
            <person name="Perrott J."/>
            <person name="Khan S.Y."/>
            <person name="Ta J."/>
            <person name="Romero D."/>
            <person name="Nguyen V."/>
            <person name="Pourmand N."/>
            <person name="Ouverney C.C."/>
        </authorList>
    </citation>
    <scope>NUCLEOTIDE SEQUENCE</scope>
</reference>
<dbReference type="GO" id="GO:0016740">
    <property type="term" value="F:transferase activity"/>
    <property type="evidence" value="ECO:0007669"/>
    <property type="project" value="UniProtKB-KW"/>
</dbReference>
<proteinExistence type="predicted"/>
<name>L7VWA0_9BACT</name>
<dbReference type="InterPro" id="IPR029058">
    <property type="entry name" value="AB_hydrolase_fold"/>
</dbReference>